<dbReference type="Proteomes" id="UP000572680">
    <property type="component" value="Unassembled WGS sequence"/>
</dbReference>
<evidence type="ECO:0000259" key="2">
    <source>
        <dbReference type="Pfam" id="PF03061"/>
    </source>
</evidence>
<sequence length="178" mass="18981">MSDQPLAELRSLDGLSLVRRLAAERSDPSPTAAVFGYRLTAAAPGSATLTPRADHLTATGIVHGGVTATLCDTACGYAVQTRLPPGAYPVTRELRLRYRRPVRLDGGPLRCVATAPTLEGGLSPGAATRARATAVVYGPDGTRLAGPRRPSPSWPAPYRDRRRETCDRGDDIDPRRNP</sequence>
<name>A0A7W3QMI0_ACTNM</name>
<accession>A0A7W3QMI0</accession>
<reference evidence="3 4" key="1">
    <citation type="submission" date="2020-08" db="EMBL/GenBank/DDBJ databases">
        <title>Genomic Encyclopedia of Type Strains, Phase IV (KMG-IV): sequencing the most valuable type-strain genomes for metagenomic binning, comparative biology and taxonomic classification.</title>
        <authorList>
            <person name="Goeker M."/>
        </authorList>
    </citation>
    <scope>NUCLEOTIDE SEQUENCE [LARGE SCALE GENOMIC DNA]</scope>
    <source>
        <strain evidence="3 4">DSM 44197</strain>
    </source>
</reference>
<feature type="domain" description="Thioesterase" evidence="2">
    <location>
        <begin position="60"/>
        <end position="112"/>
    </location>
</feature>
<keyword evidence="4" id="KW-1185">Reference proteome</keyword>
<dbReference type="Gene3D" id="3.10.129.10">
    <property type="entry name" value="Hotdog Thioesterase"/>
    <property type="match status" value="1"/>
</dbReference>
<dbReference type="InterPro" id="IPR029069">
    <property type="entry name" value="HotDog_dom_sf"/>
</dbReference>
<dbReference type="CDD" id="cd03443">
    <property type="entry name" value="PaaI_thioesterase"/>
    <property type="match status" value="1"/>
</dbReference>
<dbReference type="SUPFAM" id="SSF54637">
    <property type="entry name" value="Thioesterase/thiol ester dehydrase-isomerase"/>
    <property type="match status" value="1"/>
</dbReference>
<gene>
    <name evidence="3" type="ORF">HNR61_004248</name>
</gene>
<organism evidence="3 4">
    <name type="scientific">Actinomadura namibiensis</name>
    <dbReference type="NCBI Taxonomy" id="182080"/>
    <lineage>
        <taxon>Bacteria</taxon>
        <taxon>Bacillati</taxon>
        <taxon>Actinomycetota</taxon>
        <taxon>Actinomycetes</taxon>
        <taxon>Streptosporangiales</taxon>
        <taxon>Thermomonosporaceae</taxon>
        <taxon>Actinomadura</taxon>
    </lineage>
</organism>
<dbReference type="InterPro" id="IPR006683">
    <property type="entry name" value="Thioestr_dom"/>
</dbReference>
<comment type="caution">
    <text evidence="3">The sequence shown here is derived from an EMBL/GenBank/DDBJ whole genome shotgun (WGS) entry which is preliminary data.</text>
</comment>
<dbReference type="AlphaFoldDB" id="A0A7W3QMI0"/>
<feature type="compositionally biased region" description="Basic and acidic residues" evidence="1">
    <location>
        <begin position="158"/>
        <end position="178"/>
    </location>
</feature>
<dbReference type="Pfam" id="PF03061">
    <property type="entry name" value="4HBT"/>
    <property type="match status" value="1"/>
</dbReference>
<feature type="region of interest" description="Disordered" evidence="1">
    <location>
        <begin position="138"/>
        <end position="178"/>
    </location>
</feature>
<protein>
    <submittedName>
        <fullName evidence="3">Uncharacterized protein (TIGR00369 family)</fullName>
    </submittedName>
</protein>
<dbReference type="RefSeq" id="WP_182844874.1">
    <property type="nucleotide sequence ID" value="NZ_BAAALP010000005.1"/>
</dbReference>
<dbReference type="EMBL" id="JACJIA010000005">
    <property type="protein sequence ID" value="MBA8952602.1"/>
    <property type="molecule type" value="Genomic_DNA"/>
</dbReference>
<evidence type="ECO:0000256" key="1">
    <source>
        <dbReference type="SAM" id="MobiDB-lite"/>
    </source>
</evidence>
<proteinExistence type="predicted"/>
<evidence type="ECO:0000313" key="3">
    <source>
        <dbReference type="EMBL" id="MBA8952602.1"/>
    </source>
</evidence>
<evidence type="ECO:0000313" key="4">
    <source>
        <dbReference type="Proteomes" id="UP000572680"/>
    </source>
</evidence>